<dbReference type="Proteomes" id="UP000886653">
    <property type="component" value="Unassembled WGS sequence"/>
</dbReference>
<evidence type="ECO:0000256" key="1">
    <source>
        <dbReference type="SAM" id="MobiDB-lite"/>
    </source>
</evidence>
<dbReference type="AlphaFoldDB" id="A0A9P6NA74"/>
<organism evidence="3 4">
    <name type="scientific">Cronartium quercuum f. sp. fusiforme G11</name>
    <dbReference type="NCBI Taxonomy" id="708437"/>
    <lineage>
        <taxon>Eukaryota</taxon>
        <taxon>Fungi</taxon>
        <taxon>Dikarya</taxon>
        <taxon>Basidiomycota</taxon>
        <taxon>Pucciniomycotina</taxon>
        <taxon>Pucciniomycetes</taxon>
        <taxon>Pucciniales</taxon>
        <taxon>Coleosporiaceae</taxon>
        <taxon>Cronartium</taxon>
    </lineage>
</organism>
<comment type="caution">
    <text evidence="3">The sequence shown here is derived from an EMBL/GenBank/DDBJ whole genome shotgun (WGS) entry which is preliminary data.</text>
</comment>
<keyword evidence="2" id="KW-0812">Transmembrane</keyword>
<proteinExistence type="predicted"/>
<evidence type="ECO:0000313" key="3">
    <source>
        <dbReference type="EMBL" id="KAG0142830.1"/>
    </source>
</evidence>
<name>A0A9P6NA74_9BASI</name>
<evidence type="ECO:0000256" key="2">
    <source>
        <dbReference type="SAM" id="Phobius"/>
    </source>
</evidence>
<feature type="compositionally biased region" description="Basic and acidic residues" evidence="1">
    <location>
        <begin position="10"/>
        <end position="24"/>
    </location>
</feature>
<protein>
    <submittedName>
        <fullName evidence="3">Uncharacterized protein</fullName>
    </submittedName>
</protein>
<feature type="region of interest" description="Disordered" evidence="1">
    <location>
        <begin position="1"/>
        <end position="26"/>
    </location>
</feature>
<keyword evidence="2" id="KW-1133">Transmembrane helix</keyword>
<gene>
    <name evidence="3" type="ORF">CROQUDRAFT_210521</name>
</gene>
<dbReference type="EMBL" id="MU167336">
    <property type="protein sequence ID" value="KAG0142830.1"/>
    <property type="molecule type" value="Genomic_DNA"/>
</dbReference>
<evidence type="ECO:0000313" key="4">
    <source>
        <dbReference type="Proteomes" id="UP000886653"/>
    </source>
</evidence>
<accession>A0A9P6NA74</accession>
<keyword evidence="2" id="KW-0472">Membrane</keyword>
<feature type="transmembrane region" description="Helical" evidence="2">
    <location>
        <begin position="121"/>
        <end position="144"/>
    </location>
</feature>
<reference evidence="3" key="1">
    <citation type="submission" date="2013-11" db="EMBL/GenBank/DDBJ databases">
        <title>Genome sequence of the fusiform rust pathogen reveals effectors for host alternation and coevolution with pine.</title>
        <authorList>
            <consortium name="DOE Joint Genome Institute"/>
            <person name="Smith K."/>
            <person name="Pendleton A."/>
            <person name="Kubisiak T."/>
            <person name="Anderson C."/>
            <person name="Salamov A."/>
            <person name="Aerts A."/>
            <person name="Riley R."/>
            <person name="Clum A."/>
            <person name="Lindquist E."/>
            <person name="Ence D."/>
            <person name="Campbell M."/>
            <person name="Kronenberg Z."/>
            <person name="Feau N."/>
            <person name="Dhillon B."/>
            <person name="Hamelin R."/>
            <person name="Burleigh J."/>
            <person name="Smith J."/>
            <person name="Yandell M."/>
            <person name="Nelson C."/>
            <person name="Grigoriev I."/>
            <person name="Davis J."/>
        </authorList>
    </citation>
    <scope>NUCLEOTIDE SEQUENCE</scope>
    <source>
        <strain evidence="3">G11</strain>
    </source>
</reference>
<keyword evidence="4" id="KW-1185">Reference proteome</keyword>
<sequence>MELGRVGSGRNDRVDSGPERRVEGKTSNLSFAHRTDFLYTTALNPHSALSHSPIAPPFTDCSALHQWLRPAPIVPPYTDRVTVGVVHLGLMKTVGVVHLGLMKAGANGTCLRMDWWKHSVWSSPLASGVCLFFGYLVMSFFNLFTVSPPCLS</sequence>